<dbReference type="PANTHER" id="PTHR48111">
    <property type="entry name" value="REGULATOR OF RPOS"/>
    <property type="match status" value="1"/>
</dbReference>
<evidence type="ECO:0000256" key="1">
    <source>
        <dbReference type="ARBA" id="ARBA00023125"/>
    </source>
</evidence>
<organism evidence="6 7">
    <name type="scientific">Nocardioides psychrotolerans</name>
    <dbReference type="NCBI Taxonomy" id="1005945"/>
    <lineage>
        <taxon>Bacteria</taxon>
        <taxon>Bacillati</taxon>
        <taxon>Actinomycetota</taxon>
        <taxon>Actinomycetes</taxon>
        <taxon>Propionibacteriales</taxon>
        <taxon>Nocardioidaceae</taxon>
        <taxon>Nocardioides</taxon>
    </lineage>
</organism>
<dbReference type="GO" id="GO:0032993">
    <property type="term" value="C:protein-DNA complex"/>
    <property type="evidence" value="ECO:0007669"/>
    <property type="project" value="TreeGrafter"/>
</dbReference>
<dbReference type="OrthoDB" id="5511894at2"/>
<evidence type="ECO:0000256" key="2">
    <source>
        <dbReference type="PROSITE-ProRule" id="PRU00169"/>
    </source>
</evidence>
<dbReference type="SMART" id="SM00862">
    <property type="entry name" value="Trans_reg_C"/>
    <property type="match status" value="1"/>
</dbReference>
<dbReference type="InterPro" id="IPR001867">
    <property type="entry name" value="OmpR/PhoB-type_DNA-bd"/>
</dbReference>
<dbReference type="InterPro" id="IPR036388">
    <property type="entry name" value="WH-like_DNA-bd_sf"/>
</dbReference>
<dbReference type="SUPFAM" id="SSF52172">
    <property type="entry name" value="CheY-like"/>
    <property type="match status" value="1"/>
</dbReference>
<dbReference type="Pfam" id="PF00072">
    <property type="entry name" value="Response_reg"/>
    <property type="match status" value="1"/>
</dbReference>
<dbReference type="PROSITE" id="PS50110">
    <property type="entry name" value="RESPONSE_REGULATORY"/>
    <property type="match status" value="1"/>
</dbReference>
<evidence type="ECO:0000313" key="7">
    <source>
        <dbReference type="Proteomes" id="UP000198649"/>
    </source>
</evidence>
<dbReference type="Pfam" id="PF00486">
    <property type="entry name" value="Trans_reg_C"/>
    <property type="match status" value="1"/>
</dbReference>
<feature type="domain" description="Response regulatory" evidence="4">
    <location>
        <begin position="3"/>
        <end position="116"/>
    </location>
</feature>
<feature type="DNA-binding region" description="OmpR/PhoB-type" evidence="3">
    <location>
        <begin position="126"/>
        <end position="226"/>
    </location>
</feature>
<protein>
    <submittedName>
        <fullName evidence="6">DNA-binding response regulator, OmpR family, contains REC and winged-helix (WHTH) domain</fullName>
    </submittedName>
</protein>
<dbReference type="Gene3D" id="3.40.50.2300">
    <property type="match status" value="1"/>
</dbReference>
<dbReference type="STRING" id="1005945.SAMN05216561_13315"/>
<evidence type="ECO:0000313" key="6">
    <source>
        <dbReference type="EMBL" id="SFJ46411.1"/>
    </source>
</evidence>
<keyword evidence="2" id="KW-0597">Phosphoprotein</keyword>
<keyword evidence="7" id="KW-1185">Reference proteome</keyword>
<proteinExistence type="predicted"/>
<sequence>MTRVLVVDDEPQVTHALSRALSREGYDVLVAADGERAVDLAATSEPHMMIVDLSLPGLNGLEVIKRVRSWSQCPILVLSGVTQELAKVQALDAGADDYLQKPFGLDELQARLRALERRAAPAEETSGRHDFEGLQVNLVARTLEVGGAEARLTPTEWRLLEELVTHPEQLLTHRWLLQRVWDSSHGNETRDALRAHVRSLRAKIGDDAHAPRFIRTESGAGYRWVGVARTAETVLPDWSEAVTGEQDVADLAGVETRELVHELNNALTAMRMAVQLMRMSDGEVSEDSAAMRASVLERLDGLARRISVVAVALESRVGDQKGADGGTDPGR</sequence>
<reference evidence="6 7" key="1">
    <citation type="submission" date="2016-10" db="EMBL/GenBank/DDBJ databases">
        <authorList>
            <person name="de Groot N.N."/>
        </authorList>
    </citation>
    <scope>NUCLEOTIDE SEQUENCE [LARGE SCALE GENOMIC DNA]</scope>
    <source>
        <strain evidence="6 7">CGMCC 1.11156</strain>
    </source>
</reference>
<feature type="modified residue" description="4-aspartylphosphate" evidence="2">
    <location>
        <position position="52"/>
    </location>
</feature>
<dbReference type="GO" id="GO:0000976">
    <property type="term" value="F:transcription cis-regulatory region binding"/>
    <property type="evidence" value="ECO:0007669"/>
    <property type="project" value="TreeGrafter"/>
</dbReference>
<dbReference type="Proteomes" id="UP000198649">
    <property type="component" value="Unassembled WGS sequence"/>
</dbReference>
<dbReference type="Gene3D" id="1.10.10.10">
    <property type="entry name" value="Winged helix-like DNA-binding domain superfamily/Winged helix DNA-binding domain"/>
    <property type="match status" value="1"/>
</dbReference>
<dbReference type="CDD" id="cd00383">
    <property type="entry name" value="trans_reg_C"/>
    <property type="match status" value="1"/>
</dbReference>
<gene>
    <name evidence="6" type="ORF">SAMN05216561_13315</name>
</gene>
<name>A0A1I3RM85_9ACTN</name>
<dbReference type="EMBL" id="FOQG01000033">
    <property type="protein sequence ID" value="SFJ46411.1"/>
    <property type="molecule type" value="Genomic_DNA"/>
</dbReference>
<evidence type="ECO:0000259" key="5">
    <source>
        <dbReference type="PROSITE" id="PS51755"/>
    </source>
</evidence>
<dbReference type="Gene3D" id="6.10.250.690">
    <property type="match status" value="1"/>
</dbReference>
<dbReference type="SMART" id="SM00448">
    <property type="entry name" value="REC"/>
    <property type="match status" value="1"/>
</dbReference>
<dbReference type="RefSeq" id="WP_091117655.1">
    <property type="nucleotide sequence ID" value="NZ_BKAF01000018.1"/>
</dbReference>
<evidence type="ECO:0000256" key="3">
    <source>
        <dbReference type="PROSITE-ProRule" id="PRU01091"/>
    </source>
</evidence>
<dbReference type="GO" id="GO:0006355">
    <property type="term" value="P:regulation of DNA-templated transcription"/>
    <property type="evidence" value="ECO:0007669"/>
    <property type="project" value="InterPro"/>
</dbReference>
<dbReference type="InterPro" id="IPR039420">
    <property type="entry name" value="WalR-like"/>
</dbReference>
<dbReference type="GO" id="GO:0000156">
    <property type="term" value="F:phosphorelay response regulator activity"/>
    <property type="evidence" value="ECO:0007669"/>
    <property type="project" value="TreeGrafter"/>
</dbReference>
<dbReference type="InterPro" id="IPR001789">
    <property type="entry name" value="Sig_transdc_resp-reg_receiver"/>
</dbReference>
<dbReference type="InterPro" id="IPR011006">
    <property type="entry name" value="CheY-like_superfamily"/>
</dbReference>
<evidence type="ECO:0000259" key="4">
    <source>
        <dbReference type="PROSITE" id="PS50110"/>
    </source>
</evidence>
<dbReference type="AlphaFoldDB" id="A0A1I3RM85"/>
<dbReference type="PROSITE" id="PS51755">
    <property type="entry name" value="OMPR_PHOB"/>
    <property type="match status" value="1"/>
</dbReference>
<accession>A0A1I3RM85</accession>
<dbReference type="PANTHER" id="PTHR48111:SF50">
    <property type="entry name" value="KDP OPERON TRANSCRIPTIONAL REGULATORY PROTEIN KDPE"/>
    <property type="match status" value="1"/>
</dbReference>
<dbReference type="GO" id="GO:0005829">
    <property type="term" value="C:cytosol"/>
    <property type="evidence" value="ECO:0007669"/>
    <property type="project" value="TreeGrafter"/>
</dbReference>
<feature type="domain" description="OmpR/PhoB-type" evidence="5">
    <location>
        <begin position="126"/>
        <end position="226"/>
    </location>
</feature>
<keyword evidence="1 3" id="KW-0238">DNA-binding</keyword>